<protein>
    <submittedName>
        <fullName evidence="3">Sirohydrochlorin cobaltochelatase</fullName>
    </submittedName>
</protein>
<organism evidence="3 4">
    <name type="scientific">Paraburkholderia caballeronis</name>
    <dbReference type="NCBI Taxonomy" id="416943"/>
    <lineage>
        <taxon>Bacteria</taxon>
        <taxon>Pseudomonadati</taxon>
        <taxon>Pseudomonadota</taxon>
        <taxon>Betaproteobacteria</taxon>
        <taxon>Burkholderiales</taxon>
        <taxon>Burkholderiaceae</taxon>
        <taxon>Paraburkholderia</taxon>
    </lineage>
</organism>
<dbReference type="SUPFAM" id="SSF53800">
    <property type="entry name" value="Chelatase"/>
    <property type="match status" value="1"/>
</dbReference>
<dbReference type="InterPro" id="IPR050963">
    <property type="entry name" value="Sirohydro_Cobaltochel/CbiX"/>
</dbReference>
<dbReference type="RefSeq" id="WP_090547094.1">
    <property type="nucleotide sequence ID" value="NZ_FNSR01000001.1"/>
</dbReference>
<dbReference type="Proteomes" id="UP000199120">
    <property type="component" value="Unassembled WGS sequence"/>
</dbReference>
<dbReference type="GO" id="GO:0046872">
    <property type="term" value="F:metal ion binding"/>
    <property type="evidence" value="ECO:0007669"/>
    <property type="project" value="UniProtKB-KW"/>
</dbReference>
<accession>A0A1H7R828</accession>
<keyword evidence="1" id="KW-0479">Metal-binding</keyword>
<gene>
    <name evidence="3" type="ORF">SAMN05192542_109158</name>
</gene>
<dbReference type="STRING" id="416943.SAMN05445871_2886"/>
<sequence>MGAHGMILFGHGARDARWAEPFERLAAKLAAARGDSGPVGLAFLELMTPDLPAAVAAQVAAGCDTITVIPVFFGQGGHVRRDLPQIVAQCETAHPGVRIRCAGAVGEDDAVLDAVVRYCLETGAA</sequence>
<dbReference type="Pfam" id="PF01903">
    <property type="entry name" value="CbiX"/>
    <property type="match status" value="1"/>
</dbReference>
<reference evidence="4" key="1">
    <citation type="submission" date="2016-10" db="EMBL/GenBank/DDBJ databases">
        <authorList>
            <person name="Varghese N."/>
            <person name="Submissions S."/>
        </authorList>
    </citation>
    <scope>NUCLEOTIDE SEQUENCE [LARGE SCALE GENOMIC DNA]</scope>
    <source>
        <strain evidence="4">LMG 26416</strain>
    </source>
</reference>
<evidence type="ECO:0000313" key="4">
    <source>
        <dbReference type="Proteomes" id="UP000199120"/>
    </source>
</evidence>
<evidence type="ECO:0000256" key="2">
    <source>
        <dbReference type="ARBA" id="ARBA00023239"/>
    </source>
</evidence>
<dbReference type="InterPro" id="IPR002762">
    <property type="entry name" value="CbiX-like"/>
</dbReference>
<evidence type="ECO:0000313" key="3">
    <source>
        <dbReference type="EMBL" id="SEL56128.1"/>
    </source>
</evidence>
<dbReference type="CDD" id="cd03416">
    <property type="entry name" value="CbiX_SirB_N"/>
    <property type="match status" value="1"/>
</dbReference>
<dbReference type="Gene3D" id="3.40.50.1400">
    <property type="match status" value="1"/>
</dbReference>
<keyword evidence="2" id="KW-0456">Lyase</keyword>
<proteinExistence type="predicted"/>
<dbReference type="PANTHER" id="PTHR33542">
    <property type="entry name" value="SIROHYDROCHLORIN FERROCHELATASE, CHLOROPLASTIC"/>
    <property type="match status" value="1"/>
</dbReference>
<dbReference type="OrthoDB" id="9797895at2"/>
<dbReference type="PANTHER" id="PTHR33542:SF3">
    <property type="entry name" value="SIROHYDROCHLORIN FERROCHELATASE, CHLOROPLASTIC"/>
    <property type="match status" value="1"/>
</dbReference>
<name>A0A1H7R828_9BURK</name>
<dbReference type="AlphaFoldDB" id="A0A1H7R828"/>
<dbReference type="GO" id="GO:0016829">
    <property type="term" value="F:lyase activity"/>
    <property type="evidence" value="ECO:0007669"/>
    <property type="project" value="UniProtKB-KW"/>
</dbReference>
<evidence type="ECO:0000256" key="1">
    <source>
        <dbReference type="ARBA" id="ARBA00022723"/>
    </source>
</evidence>
<keyword evidence="4" id="KW-1185">Reference proteome</keyword>
<dbReference type="EMBL" id="FOAJ01000009">
    <property type="protein sequence ID" value="SEL56128.1"/>
    <property type="molecule type" value="Genomic_DNA"/>
</dbReference>